<evidence type="ECO:0000256" key="1">
    <source>
        <dbReference type="ARBA" id="ARBA00004442"/>
    </source>
</evidence>
<gene>
    <name evidence="9" type="ORF">SNE25_08550</name>
</gene>
<protein>
    <submittedName>
        <fullName evidence="9">RagB/SusD family nutrient uptake outer membrane protein</fullName>
    </submittedName>
</protein>
<comment type="subcellular location">
    <subcellularLocation>
        <location evidence="1">Cell outer membrane</location>
    </subcellularLocation>
</comment>
<dbReference type="SUPFAM" id="SSF48452">
    <property type="entry name" value="TPR-like"/>
    <property type="match status" value="1"/>
</dbReference>
<keyword evidence="3 6" id="KW-0732">Signal</keyword>
<sequence length="535" mass="60515">MKKIKYFILFPMLLLMVVSGCKNNLNEVTFSDLSAQTYKYNNAYAAIGITYANLRDLFSHTTWYALQETSSDELVMPANGSGWEDAGIYKRIHLHTWNSENPQMNGMWLTLFSGVTNSNRIIDQLEKGVIPPAAGTTKESLVAEMKVVRAFYYWLICDNFGNAPLVTTTATELPKISSRADIYNFIVKEVTDALPNLSENNDKLMYGRFNKWGAKALLANIYLNAEVYTGQAKWQECLTQCNDIIASGKYNLEAKYKDIFKTDNENSTEIIFSVPFDENQGQGFFIEMFSWHGALKDKVNMQATPWGSGSAQAIPQFIDTYNASDNRLADTWLMGRQFKLDGVTPILGSYDKNGQQLNFVNRLPDGLFTSETEGFRMNKFEVKIGALSNLSNDFPFFRYAQVLLMKAECQLRTGNSALAAATVTQVRTRDFTDPSKALVTAAQLEGNSRYKYGFVQNYNVTDPGNQTPVKFGGMLDELGYEFPWEAHRRRDDIRFGVFTTKSWLSHKPNGDYRIIFPIPQQALNANPNLKQNTGY</sequence>
<dbReference type="InterPro" id="IPR011990">
    <property type="entry name" value="TPR-like_helical_dom_sf"/>
</dbReference>
<proteinExistence type="inferred from homology"/>
<dbReference type="Gene3D" id="1.25.40.10">
    <property type="entry name" value="Tetratricopeptide repeat domain"/>
    <property type="match status" value="1"/>
</dbReference>
<feature type="chain" id="PRO_5046842152" evidence="6">
    <location>
        <begin position="22"/>
        <end position="535"/>
    </location>
</feature>
<dbReference type="Gene3D" id="1.10.3780.10">
    <property type="entry name" value="SusD-like"/>
    <property type="match status" value="1"/>
</dbReference>
<keyword evidence="10" id="KW-1185">Reference proteome</keyword>
<reference evidence="9 10" key="1">
    <citation type="submission" date="2023-11" db="EMBL/GenBank/DDBJ databases">
        <title>Analysis of the Genomes of Mucilaginibacter gossypii cycad 4 and M. sabulilitoris SNA2: microbes with the potential for plant growth promotion.</title>
        <authorList>
            <person name="Hirsch A.M."/>
            <person name="Humm E."/>
            <person name="Rubbi M."/>
            <person name="Del Vecchio G."/>
            <person name="Ha S.M."/>
            <person name="Pellegrini M."/>
            <person name="Gunsalus R.P."/>
        </authorList>
    </citation>
    <scope>NUCLEOTIDE SEQUENCE [LARGE SCALE GENOMIC DNA]</scope>
    <source>
        <strain evidence="9 10">SNA2</strain>
    </source>
</reference>
<evidence type="ECO:0000256" key="2">
    <source>
        <dbReference type="ARBA" id="ARBA00006275"/>
    </source>
</evidence>
<evidence type="ECO:0000256" key="3">
    <source>
        <dbReference type="ARBA" id="ARBA00022729"/>
    </source>
</evidence>
<keyword evidence="4" id="KW-0472">Membrane</keyword>
<name>A0ABZ0TS30_9SPHI</name>
<evidence type="ECO:0000256" key="4">
    <source>
        <dbReference type="ARBA" id="ARBA00023136"/>
    </source>
</evidence>
<dbReference type="EMBL" id="CP139558">
    <property type="protein sequence ID" value="WPU95571.1"/>
    <property type="molecule type" value="Genomic_DNA"/>
</dbReference>
<dbReference type="RefSeq" id="WP_321564679.1">
    <property type="nucleotide sequence ID" value="NZ_CP139558.1"/>
</dbReference>
<evidence type="ECO:0000259" key="8">
    <source>
        <dbReference type="Pfam" id="PF14322"/>
    </source>
</evidence>
<evidence type="ECO:0000313" key="9">
    <source>
        <dbReference type="EMBL" id="WPU95571.1"/>
    </source>
</evidence>
<dbReference type="InterPro" id="IPR012944">
    <property type="entry name" value="SusD_RagB_dom"/>
</dbReference>
<feature type="domain" description="RagB/SusD" evidence="7">
    <location>
        <begin position="269"/>
        <end position="535"/>
    </location>
</feature>
<dbReference type="Pfam" id="PF07980">
    <property type="entry name" value="SusD_RagB"/>
    <property type="match status" value="1"/>
</dbReference>
<organism evidence="9 10">
    <name type="scientific">Mucilaginibacter sabulilitoris</name>
    <dbReference type="NCBI Taxonomy" id="1173583"/>
    <lineage>
        <taxon>Bacteria</taxon>
        <taxon>Pseudomonadati</taxon>
        <taxon>Bacteroidota</taxon>
        <taxon>Sphingobacteriia</taxon>
        <taxon>Sphingobacteriales</taxon>
        <taxon>Sphingobacteriaceae</taxon>
        <taxon>Mucilaginibacter</taxon>
    </lineage>
</organism>
<dbReference type="InterPro" id="IPR033985">
    <property type="entry name" value="SusD-like_N"/>
</dbReference>
<evidence type="ECO:0000313" key="10">
    <source>
        <dbReference type="Proteomes" id="UP001324380"/>
    </source>
</evidence>
<feature type="domain" description="SusD-like N-terminal" evidence="8">
    <location>
        <begin position="83"/>
        <end position="223"/>
    </location>
</feature>
<feature type="signal peptide" evidence="6">
    <location>
        <begin position="1"/>
        <end position="21"/>
    </location>
</feature>
<evidence type="ECO:0000256" key="6">
    <source>
        <dbReference type="SAM" id="SignalP"/>
    </source>
</evidence>
<dbReference type="Pfam" id="PF14322">
    <property type="entry name" value="SusD-like_3"/>
    <property type="match status" value="1"/>
</dbReference>
<evidence type="ECO:0000259" key="7">
    <source>
        <dbReference type="Pfam" id="PF07980"/>
    </source>
</evidence>
<dbReference type="Proteomes" id="UP001324380">
    <property type="component" value="Chromosome"/>
</dbReference>
<dbReference type="Gene3D" id="1.25.40.390">
    <property type="match status" value="1"/>
</dbReference>
<accession>A0ABZ0TS30</accession>
<evidence type="ECO:0000256" key="5">
    <source>
        <dbReference type="ARBA" id="ARBA00023237"/>
    </source>
</evidence>
<keyword evidence="5" id="KW-0998">Cell outer membrane</keyword>
<dbReference type="PROSITE" id="PS51257">
    <property type="entry name" value="PROKAR_LIPOPROTEIN"/>
    <property type="match status" value="1"/>
</dbReference>
<comment type="similarity">
    <text evidence="2">Belongs to the SusD family.</text>
</comment>